<dbReference type="InterPro" id="IPR001646">
    <property type="entry name" value="5peptide_repeat"/>
</dbReference>
<feature type="domain" description="Potassium channel" evidence="2">
    <location>
        <begin position="239"/>
        <end position="324"/>
    </location>
</feature>
<dbReference type="Pfam" id="PF07885">
    <property type="entry name" value="Ion_trans_2"/>
    <property type="match status" value="1"/>
</dbReference>
<reference evidence="3" key="1">
    <citation type="submission" date="2017-12" db="EMBL/GenBank/DDBJ databases">
        <title>FDA dAtabase for Regulatory Grade micrObial Sequences (FDA-ARGOS): Supporting development and validation of Infectious Disease Dx tests.</title>
        <authorList>
            <person name="Hoffmann M."/>
            <person name="Allard M."/>
            <person name="Evans P."/>
            <person name="Brown E."/>
            <person name="Tallon L.J."/>
            <person name="Sadzewicz L."/>
            <person name="Sengamalay N."/>
            <person name="Ott S."/>
            <person name="Godinez A."/>
            <person name="Nagaraj S."/>
            <person name="Vavikolanu K."/>
            <person name="Aluvathingal J."/>
            <person name="Nadendla S."/>
            <person name="Hobson J."/>
            <person name="Sichtig H."/>
        </authorList>
    </citation>
    <scope>NUCLEOTIDE SEQUENCE [LARGE SCALE GENOMIC DNA]</scope>
    <source>
        <strain evidence="3">FDAARGOS_113</strain>
    </source>
</reference>
<gene>
    <name evidence="3" type="ORF">AL544_017160</name>
</gene>
<dbReference type="SUPFAM" id="SSF141571">
    <property type="entry name" value="Pentapeptide repeat-like"/>
    <property type="match status" value="1"/>
</dbReference>
<name>A0A2J9V1I4_VIBMI</name>
<dbReference type="Pfam" id="PF00805">
    <property type="entry name" value="Pentapeptide"/>
    <property type="match status" value="1"/>
</dbReference>
<dbReference type="Gene3D" id="1.10.287.70">
    <property type="match status" value="1"/>
</dbReference>
<keyword evidence="1" id="KW-0812">Transmembrane</keyword>
<organism evidence="3 4">
    <name type="scientific">Vibrio mimicus</name>
    <dbReference type="NCBI Taxonomy" id="674"/>
    <lineage>
        <taxon>Bacteria</taxon>
        <taxon>Pseudomonadati</taxon>
        <taxon>Pseudomonadota</taxon>
        <taxon>Gammaproteobacteria</taxon>
        <taxon>Vibrionales</taxon>
        <taxon>Vibrionaceae</taxon>
        <taxon>Vibrio</taxon>
    </lineage>
</organism>
<dbReference type="RefSeq" id="WP_000398624.1">
    <property type="nucleotide sequence ID" value="NZ_CAWMSS010000001.1"/>
</dbReference>
<dbReference type="SUPFAM" id="SSF81324">
    <property type="entry name" value="Voltage-gated potassium channels"/>
    <property type="match status" value="1"/>
</dbReference>
<comment type="caution">
    <text evidence="3">The sequence shown here is derived from an EMBL/GenBank/DDBJ whole genome shotgun (WGS) entry which is preliminary data.</text>
</comment>
<dbReference type="Proteomes" id="UP000053748">
    <property type="component" value="Unassembled WGS sequence"/>
</dbReference>
<dbReference type="OrthoDB" id="9813518at2"/>
<dbReference type="InterPro" id="IPR013099">
    <property type="entry name" value="K_chnl_dom"/>
</dbReference>
<evidence type="ECO:0000313" key="3">
    <source>
        <dbReference type="EMBL" id="PNM57650.1"/>
    </source>
</evidence>
<dbReference type="STRING" id="674.VM_11300"/>
<dbReference type="Gene3D" id="2.160.20.80">
    <property type="entry name" value="E3 ubiquitin-protein ligase SopA"/>
    <property type="match status" value="1"/>
</dbReference>
<accession>A0A2J9V1I4</accession>
<evidence type="ECO:0000259" key="2">
    <source>
        <dbReference type="Pfam" id="PF07885"/>
    </source>
</evidence>
<dbReference type="AlphaFoldDB" id="A0A2J9V1I4"/>
<sequence length="325" mass="36990">MEGKPQTCGYCSPSGWQCDQTANSSGLCYWHDPAVDKSHDEVKEQVEAWAHSGRPLDGFQLARTQLQDINLVNRGSHQGYSCRNADFYRADLTDAHCFRLDLRGSSLMKANLLGANLNCAKLEGANMLGVELSRARLENIEWGEAFKQELEAKKARKNRDVLSEVSLYQELEEVCRNIRKQCEMQGLFHTAGQFFKKEMRFRRYQMKRFSLPRVISKIVELFCGYGEDPLRVVLFSQCVILVCATVYYLLDTTVHNPIFANTTGWQFQVLEFINAVYFSVVTFTTLGYGDISPHGFARLVAALEAFMGSFTMALFVVVFVKKMTR</sequence>
<feature type="transmembrane region" description="Helical" evidence="1">
    <location>
        <begin position="270"/>
        <end position="289"/>
    </location>
</feature>
<feature type="transmembrane region" description="Helical" evidence="1">
    <location>
        <begin position="232"/>
        <end position="250"/>
    </location>
</feature>
<keyword evidence="1" id="KW-0472">Membrane</keyword>
<dbReference type="EMBL" id="LOSJ02000002">
    <property type="protein sequence ID" value="PNM57650.1"/>
    <property type="molecule type" value="Genomic_DNA"/>
</dbReference>
<evidence type="ECO:0000256" key="1">
    <source>
        <dbReference type="SAM" id="Phobius"/>
    </source>
</evidence>
<protein>
    <submittedName>
        <fullName evidence="3">Potassium transporter Kef</fullName>
    </submittedName>
</protein>
<feature type="transmembrane region" description="Helical" evidence="1">
    <location>
        <begin position="295"/>
        <end position="320"/>
    </location>
</feature>
<keyword evidence="4" id="KW-1185">Reference proteome</keyword>
<evidence type="ECO:0000313" key="4">
    <source>
        <dbReference type="Proteomes" id="UP000053748"/>
    </source>
</evidence>
<keyword evidence="1" id="KW-1133">Transmembrane helix</keyword>
<proteinExistence type="predicted"/>